<reference evidence="1 2" key="1">
    <citation type="submission" date="2016-10" db="EMBL/GenBank/DDBJ databases">
        <authorList>
            <person name="de Groot N.N."/>
        </authorList>
    </citation>
    <scope>NUCLEOTIDE SEQUENCE [LARGE SCALE GENOMIC DNA]</scope>
    <source>
        <strain evidence="1 2">AA1</strain>
    </source>
</reference>
<protein>
    <submittedName>
        <fullName evidence="1">Uncharacterized protein</fullName>
    </submittedName>
</protein>
<dbReference type="EMBL" id="FMUX01000022">
    <property type="protein sequence ID" value="SCY79923.1"/>
    <property type="molecule type" value="Genomic_DNA"/>
</dbReference>
<name>A0A1G5IV07_9BACT</name>
<evidence type="ECO:0000313" key="2">
    <source>
        <dbReference type="Proteomes" id="UP000198870"/>
    </source>
</evidence>
<sequence length="197" mass="22722">MDSRLSGIAEKYRKNHLDGLGEEEILQDIFNLLEEVDEREKEISWAKRRIKELEREKKGESKVGRTRTAMWAIRGFTAENRLYVKMAGEFDYKGAKQFSNHILTVLDSLRSECDVIVDISRIRENGDKKNAFHIRKVACTLAQMNVSRVIRIAEGMPRGVKEMVDGIFEEVGLTIFDVSTLNDASDLLKKEKHHLRI</sequence>
<dbReference type="Proteomes" id="UP000198870">
    <property type="component" value="Unassembled WGS sequence"/>
</dbReference>
<dbReference type="AlphaFoldDB" id="A0A1G5IV07"/>
<accession>A0A1G5IV07</accession>
<dbReference type="RefSeq" id="WP_092214347.1">
    <property type="nucleotide sequence ID" value="NZ_FMUX01000022.1"/>
</dbReference>
<keyword evidence="2" id="KW-1185">Reference proteome</keyword>
<gene>
    <name evidence="1" type="ORF">SAMN05216233_12253</name>
</gene>
<organism evidence="1 2">
    <name type="scientific">Desulfoluna spongiiphila</name>
    <dbReference type="NCBI Taxonomy" id="419481"/>
    <lineage>
        <taxon>Bacteria</taxon>
        <taxon>Pseudomonadati</taxon>
        <taxon>Thermodesulfobacteriota</taxon>
        <taxon>Desulfobacteria</taxon>
        <taxon>Desulfobacterales</taxon>
        <taxon>Desulfolunaceae</taxon>
        <taxon>Desulfoluna</taxon>
    </lineage>
</organism>
<proteinExistence type="predicted"/>
<evidence type="ECO:0000313" key="1">
    <source>
        <dbReference type="EMBL" id="SCY79923.1"/>
    </source>
</evidence>